<proteinExistence type="inferred from homology"/>
<dbReference type="Gene3D" id="6.10.140.1990">
    <property type="match status" value="1"/>
</dbReference>
<keyword evidence="7" id="KW-0472">Membrane</keyword>
<evidence type="ECO:0000313" key="11">
    <source>
        <dbReference type="EMBL" id="GES53410.1"/>
    </source>
</evidence>
<gene>
    <name evidence="11" type="ORF">RsS93_60240</name>
</gene>
<evidence type="ECO:0000259" key="10">
    <source>
        <dbReference type="Pfam" id="PF25967"/>
    </source>
</evidence>
<feature type="region of interest" description="Disordered" evidence="6">
    <location>
        <begin position="296"/>
        <end position="324"/>
    </location>
</feature>
<dbReference type="Pfam" id="PF25876">
    <property type="entry name" value="HH_MFP_RND"/>
    <property type="match status" value="1"/>
</dbReference>
<dbReference type="Proteomes" id="UP000390335">
    <property type="component" value="Unassembled WGS sequence"/>
</dbReference>
<feature type="domain" description="Multidrug resistance protein MdtA-like alpha-helical hairpin" evidence="8">
    <location>
        <begin position="139"/>
        <end position="215"/>
    </location>
</feature>
<comment type="caution">
    <text evidence="11">The sequence shown here is derived from an EMBL/GenBank/DDBJ whole genome shotgun (WGS) entry which is preliminary data.</text>
</comment>
<feature type="compositionally biased region" description="Low complexity" evidence="6">
    <location>
        <begin position="299"/>
        <end position="324"/>
    </location>
</feature>
<keyword evidence="7" id="KW-1133">Transmembrane helix</keyword>
<dbReference type="PANTHER" id="PTHR30469">
    <property type="entry name" value="MULTIDRUG RESISTANCE PROTEIN MDTA"/>
    <property type="match status" value="1"/>
</dbReference>
<sequence length="439" mass="46229">MLNTLEHKTPPTVNPKRAKDASPLPARALPKRSIRPRHMLYAGLLALAVIGLLSFRYGYFGRQTTSAITAPVMRGNVEEAVLASGTFRPIKLVAVGAQVSGRITALHVKLGDTVKKDSLVAEIDSTTQSNDLKTAQASLANVRAQRQESEADLENAQTTLVRQQAIFRNQAGSKADLDSAEANVKKITAQIAALDAQITSAEVAVETARANLSYTHITAPMDGTVLAIVNQQGQTVNAAQSAPTIVILGQVDTMIVRTEISEADVVKVKVGQPIYFTILGDPNTRYEATLQSIEPAPESITSDSSITSSSTTASSSSSTTSSSSTSAIYYNGVFAVPNADNYFRTYMSAEVHIVLGQAKNVLTIPSSALGGKSAEGSRTVQVVSDNGKRIRRNVMVGLNDNVSAEILSGLSEGENVVVGEASTTIAKSSSGGPPPPMGF</sequence>
<evidence type="ECO:0000256" key="1">
    <source>
        <dbReference type="ARBA" id="ARBA00004196"/>
    </source>
</evidence>
<feature type="coiled-coil region" evidence="5">
    <location>
        <begin position="132"/>
        <end position="211"/>
    </location>
</feature>
<evidence type="ECO:0000256" key="3">
    <source>
        <dbReference type="ARBA" id="ARBA00022448"/>
    </source>
</evidence>
<dbReference type="Gene3D" id="2.40.420.20">
    <property type="match status" value="1"/>
</dbReference>
<dbReference type="Pfam" id="PF25967">
    <property type="entry name" value="RND-MFP_C"/>
    <property type="match status" value="1"/>
</dbReference>
<comment type="subcellular location">
    <subcellularLocation>
        <location evidence="1">Cell envelope</location>
    </subcellularLocation>
</comment>
<feature type="region of interest" description="Disordered" evidence="6">
    <location>
        <begin position="1"/>
        <end position="29"/>
    </location>
</feature>
<dbReference type="Gene3D" id="2.40.30.170">
    <property type="match status" value="1"/>
</dbReference>
<evidence type="ECO:0000256" key="2">
    <source>
        <dbReference type="ARBA" id="ARBA00009477"/>
    </source>
</evidence>
<keyword evidence="7" id="KW-0812">Transmembrane</keyword>
<dbReference type="SUPFAM" id="SSF111369">
    <property type="entry name" value="HlyD-like secretion proteins"/>
    <property type="match status" value="1"/>
</dbReference>
<accession>A0ABQ0ZD09</accession>
<organism evidence="11 12">
    <name type="scientific">Rhizobium dioscoreae</name>
    <dbReference type="NCBI Taxonomy" id="2653122"/>
    <lineage>
        <taxon>Bacteria</taxon>
        <taxon>Pseudomonadati</taxon>
        <taxon>Pseudomonadota</taxon>
        <taxon>Alphaproteobacteria</taxon>
        <taxon>Hyphomicrobiales</taxon>
        <taxon>Rhizobiaceae</taxon>
        <taxon>Rhizobium/Agrobacterium group</taxon>
        <taxon>Rhizobium</taxon>
    </lineage>
</organism>
<feature type="domain" description="Multidrug resistance protein MdtA-like C-terminal permuted SH3" evidence="10">
    <location>
        <begin position="360"/>
        <end position="421"/>
    </location>
</feature>
<dbReference type="InterPro" id="IPR030190">
    <property type="entry name" value="MacA_alpha-hairpin_sf"/>
</dbReference>
<dbReference type="InterPro" id="IPR058625">
    <property type="entry name" value="MdtA-like_BSH"/>
</dbReference>
<keyword evidence="4 5" id="KW-0175">Coiled coil</keyword>
<dbReference type="InterPro" id="IPR006143">
    <property type="entry name" value="RND_pump_MFP"/>
</dbReference>
<evidence type="ECO:0000259" key="8">
    <source>
        <dbReference type="Pfam" id="PF25876"/>
    </source>
</evidence>
<dbReference type="RefSeq" id="WP_371864938.1">
    <property type="nucleotide sequence ID" value="NZ_BLAI01000015.1"/>
</dbReference>
<protein>
    <submittedName>
        <fullName evidence="11">Hemolysin secretion protein D</fullName>
    </submittedName>
</protein>
<dbReference type="Gene3D" id="2.40.50.100">
    <property type="match status" value="1"/>
</dbReference>
<comment type="similarity">
    <text evidence="2">Belongs to the membrane fusion protein (MFP) (TC 8.A.1) family.</text>
</comment>
<dbReference type="InterPro" id="IPR058624">
    <property type="entry name" value="MdtA-like_HH"/>
</dbReference>
<evidence type="ECO:0000256" key="5">
    <source>
        <dbReference type="SAM" id="Coils"/>
    </source>
</evidence>
<feature type="domain" description="Multidrug resistance protein MdtA-like barrel-sandwich hybrid" evidence="9">
    <location>
        <begin position="93"/>
        <end position="247"/>
    </location>
</feature>
<evidence type="ECO:0000256" key="6">
    <source>
        <dbReference type="SAM" id="MobiDB-lite"/>
    </source>
</evidence>
<keyword evidence="12" id="KW-1185">Reference proteome</keyword>
<keyword evidence="3" id="KW-0813">Transport</keyword>
<feature type="transmembrane region" description="Helical" evidence="7">
    <location>
        <begin position="39"/>
        <end position="59"/>
    </location>
</feature>
<name>A0ABQ0ZD09_9HYPH</name>
<evidence type="ECO:0000256" key="4">
    <source>
        <dbReference type="ARBA" id="ARBA00023054"/>
    </source>
</evidence>
<dbReference type="EMBL" id="BLAJ01000018">
    <property type="protein sequence ID" value="GES53410.1"/>
    <property type="molecule type" value="Genomic_DNA"/>
</dbReference>
<reference evidence="11 12" key="1">
    <citation type="journal article" date="2020" name="Genome Biol. Evol.">
        <title>Rhizobium dioscoreae sp. nov., a plant growth-promoting bacterium isolated from yam (Dioscorea species).</title>
        <authorList>
            <person name="Ouyabe M."/>
            <person name="Tanaka N."/>
            <person name="Shiwa Y."/>
            <person name="Fujita N."/>
            <person name="Kikuno H."/>
            <person name="Babil P."/>
            <person name="Shiwachi H."/>
        </authorList>
    </citation>
    <scope>NUCLEOTIDE SEQUENCE [LARGE SCALE GENOMIC DNA]</scope>
    <source>
        <strain evidence="11 12">S-93</strain>
    </source>
</reference>
<evidence type="ECO:0000313" key="12">
    <source>
        <dbReference type="Proteomes" id="UP000390335"/>
    </source>
</evidence>
<dbReference type="NCBIfam" id="TIGR01730">
    <property type="entry name" value="RND_mfp"/>
    <property type="match status" value="1"/>
</dbReference>
<dbReference type="Pfam" id="PF25917">
    <property type="entry name" value="BSH_RND"/>
    <property type="match status" value="1"/>
</dbReference>
<dbReference type="InterPro" id="IPR058627">
    <property type="entry name" value="MdtA-like_C"/>
</dbReference>
<dbReference type="PANTHER" id="PTHR30469:SF33">
    <property type="entry name" value="SLR1207 PROTEIN"/>
    <property type="match status" value="1"/>
</dbReference>
<evidence type="ECO:0000259" key="9">
    <source>
        <dbReference type="Pfam" id="PF25917"/>
    </source>
</evidence>
<evidence type="ECO:0000256" key="7">
    <source>
        <dbReference type="SAM" id="Phobius"/>
    </source>
</evidence>